<gene>
    <name evidence="1" type="ORF">DDR33_03645</name>
</gene>
<comment type="caution">
    <text evidence="1">The sequence shown here is derived from an EMBL/GenBank/DDBJ whole genome shotgun (WGS) entry which is preliminary data.</text>
</comment>
<dbReference type="OrthoDB" id="9955151at2"/>
<evidence type="ECO:0000313" key="2">
    <source>
        <dbReference type="Proteomes" id="UP000245647"/>
    </source>
</evidence>
<reference evidence="1 2" key="1">
    <citation type="submission" date="2018-04" db="EMBL/GenBank/DDBJ databases">
        <title>Pedobacter chongqingensis sp. nov., isolated from a rottenly hemp rope.</title>
        <authorList>
            <person name="Cai Y."/>
        </authorList>
    </citation>
    <scope>NUCLEOTIDE SEQUENCE [LARGE SCALE GENOMIC DNA]</scope>
    <source>
        <strain evidence="1 2">FJ4-8</strain>
    </source>
</reference>
<dbReference type="AlphaFoldDB" id="A0A2U2PL42"/>
<dbReference type="Proteomes" id="UP000245647">
    <property type="component" value="Unassembled WGS sequence"/>
</dbReference>
<organism evidence="1 2">
    <name type="scientific">Pararcticibacter amylolyticus</name>
    <dbReference type="NCBI Taxonomy" id="2173175"/>
    <lineage>
        <taxon>Bacteria</taxon>
        <taxon>Pseudomonadati</taxon>
        <taxon>Bacteroidota</taxon>
        <taxon>Sphingobacteriia</taxon>
        <taxon>Sphingobacteriales</taxon>
        <taxon>Sphingobacteriaceae</taxon>
        <taxon>Pararcticibacter</taxon>
    </lineage>
</organism>
<dbReference type="RefSeq" id="WP_109414398.1">
    <property type="nucleotide sequence ID" value="NZ_QEAS01000002.1"/>
</dbReference>
<keyword evidence="2" id="KW-1185">Reference proteome</keyword>
<name>A0A2U2PL42_9SPHI</name>
<sequence>MTNRGSFDIGYLGSLDHKASRKQLKMIFNKNIARSIFISIYPHFGIDGNEQFYIDFIDSNIFRSKFKAQEDALELSIKINTFKNEYINAVRQIIYSRRPPWMKLLALDWLFNFFQNIQRDVFFEINKYSKENNRQNILLQVQSYLNLLLLGDGDEIIDDLLKALSLSDDPAVFYRVLYGLNRTYLLVEETSGYILSIIKNNNYLSKNQKHELNYLIYENIRIG</sequence>
<proteinExistence type="predicted"/>
<accession>A0A2U2PL42</accession>
<protein>
    <submittedName>
        <fullName evidence="1">Uncharacterized protein</fullName>
    </submittedName>
</protein>
<evidence type="ECO:0000313" key="1">
    <source>
        <dbReference type="EMBL" id="PWG82121.1"/>
    </source>
</evidence>
<dbReference type="EMBL" id="QEAS01000002">
    <property type="protein sequence ID" value="PWG82121.1"/>
    <property type="molecule type" value="Genomic_DNA"/>
</dbReference>